<comment type="caution">
    <text evidence="3">The sequence shown here is derived from an EMBL/GenBank/DDBJ whole genome shotgun (WGS) entry which is preliminary data.</text>
</comment>
<proteinExistence type="inferred from homology"/>
<dbReference type="RefSeq" id="WP_382348734.1">
    <property type="nucleotide sequence ID" value="NZ_JBHSMC010000003.1"/>
</dbReference>
<evidence type="ECO:0000256" key="1">
    <source>
        <dbReference type="ARBA" id="ARBA00038240"/>
    </source>
</evidence>
<gene>
    <name evidence="3" type="ORF">ACFPM4_05480</name>
</gene>
<organism evidence="3 4">
    <name type="scientific">Lederbergia graminis</name>
    <dbReference type="NCBI Taxonomy" id="735518"/>
    <lineage>
        <taxon>Bacteria</taxon>
        <taxon>Bacillati</taxon>
        <taxon>Bacillota</taxon>
        <taxon>Bacilli</taxon>
        <taxon>Bacillales</taxon>
        <taxon>Bacillaceae</taxon>
        <taxon>Lederbergia</taxon>
    </lineage>
</organism>
<reference evidence="4" key="1">
    <citation type="journal article" date="2019" name="Int. J. Syst. Evol. Microbiol.">
        <title>The Global Catalogue of Microorganisms (GCM) 10K type strain sequencing project: providing services to taxonomists for standard genome sequencing and annotation.</title>
        <authorList>
            <consortium name="The Broad Institute Genomics Platform"/>
            <consortium name="The Broad Institute Genome Sequencing Center for Infectious Disease"/>
            <person name="Wu L."/>
            <person name="Ma J."/>
        </authorList>
    </citation>
    <scope>NUCLEOTIDE SEQUENCE [LARGE SCALE GENOMIC DNA]</scope>
    <source>
        <strain evidence="4">CGMCC 1.12237</strain>
    </source>
</reference>
<evidence type="ECO:0000259" key="2">
    <source>
        <dbReference type="Pfam" id="PF01636"/>
    </source>
</evidence>
<sequence>MKTTNLIIEETTLESSLSNFYYLKEPIRCTFIRRSFNDHYIVESNNEKYILRVYINNKSYIHNINDIHFELSFLEYLHGKNIPVIPPIKSKTNQTLCALQVDKGYRYIALFPFAKGAPIDHNLDSKQSNSLGEILAKLHLSSNDFNSVNTRYHLDIQTLIEEPLQKIGSYSSLYGFGNLSFFHNKARLLIESIRNIPKDTETYGLVHGDPNPSNFFFSDKEGFSVFDFDHCAFGFRIHDLAVIKLSFQEEVYDEVLKGYEQIRPLKSVERDWIKSYSDILLIKKFSDIYDMLEITDAAESEKYRITENAFNTLKMIEVEGAGG</sequence>
<dbReference type="Pfam" id="PF01636">
    <property type="entry name" value="APH"/>
    <property type="match status" value="1"/>
</dbReference>
<dbReference type="Proteomes" id="UP001596147">
    <property type="component" value="Unassembled WGS sequence"/>
</dbReference>
<dbReference type="InterPro" id="IPR050249">
    <property type="entry name" value="Pseudomonas-type_ThrB"/>
</dbReference>
<keyword evidence="4" id="KW-1185">Reference proteome</keyword>
<name>A0ABW0LEK7_9BACI</name>
<protein>
    <submittedName>
        <fullName evidence="3">Phosphotransferase enzyme family protein</fullName>
    </submittedName>
</protein>
<dbReference type="Gene3D" id="3.30.200.20">
    <property type="entry name" value="Phosphorylase Kinase, domain 1"/>
    <property type="match status" value="1"/>
</dbReference>
<dbReference type="Gene3D" id="3.90.1200.10">
    <property type="match status" value="1"/>
</dbReference>
<evidence type="ECO:0000313" key="4">
    <source>
        <dbReference type="Proteomes" id="UP001596147"/>
    </source>
</evidence>
<comment type="similarity">
    <text evidence="1">Belongs to the pseudomonas-type ThrB family.</text>
</comment>
<feature type="domain" description="Aminoglycoside phosphotransferase" evidence="2">
    <location>
        <begin position="37"/>
        <end position="260"/>
    </location>
</feature>
<dbReference type="EMBL" id="JBHSMC010000003">
    <property type="protein sequence ID" value="MFC5464208.1"/>
    <property type="molecule type" value="Genomic_DNA"/>
</dbReference>
<dbReference type="InterPro" id="IPR011009">
    <property type="entry name" value="Kinase-like_dom_sf"/>
</dbReference>
<dbReference type="PANTHER" id="PTHR21064:SF6">
    <property type="entry name" value="AMINOGLYCOSIDE PHOSPHOTRANSFERASE DOMAIN-CONTAINING PROTEIN"/>
    <property type="match status" value="1"/>
</dbReference>
<dbReference type="InterPro" id="IPR002575">
    <property type="entry name" value="Aminoglycoside_PTrfase"/>
</dbReference>
<evidence type="ECO:0000313" key="3">
    <source>
        <dbReference type="EMBL" id="MFC5464208.1"/>
    </source>
</evidence>
<accession>A0ABW0LEK7</accession>
<dbReference type="SUPFAM" id="SSF56112">
    <property type="entry name" value="Protein kinase-like (PK-like)"/>
    <property type="match status" value="1"/>
</dbReference>
<dbReference type="PANTHER" id="PTHR21064">
    <property type="entry name" value="AMINOGLYCOSIDE PHOSPHOTRANSFERASE DOMAIN-CONTAINING PROTEIN-RELATED"/>
    <property type="match status" value="1"/>
</dbReference>